<evidence type="ECO:0000259" key="9">
    <source>
        <dbReference type="Pfam" id="PF02687"/>
    </source>
</evidence>
<keyword evidence="5 8" id="KW-0812">Transmembrane</keyword>
<reference evidence="11 12" key="1">
    <citation type="submission" date="2017-02" db="EMBL/GenBank/DDBJ databases">
        <title>Pseudoalteromonas ulvae TC14 Genome.</title>
        <authorList>
            <person name="Molmeret M."/>
        </authorList>
    </citation>
    <scope>NUCLEOTIDE SEQUENCE [LARGE SCALE GENOMIC DNA]</scope>
    <source>
        <strain evidence="11">TC14</strain>
    </source>
</reference>
<name>A0A244CMW4_PSEDV</name>
<organism evidence="11 12">
    <name type="scientific">Pseudoalteromonas ulvae</name>
    <dbReference type="NCBI Taxonomy" id="107327"/>
    <lineage>
        <taxon>Bacteria</taxon>
        <taxon>Pseudomonadati</taxon>
        <taxon>Pseudomonadota</taxon>
        <taxon>Gammaproteobacteria</taxon>
        <taxon>Alteromonadales</taxon>
        <taxon>Pseudoalteromonadaceae</taxon>
        <taxon>Pseudoalteromonas</taxon>
    </lineage>
</organism>
<evidence type="ECO:0000256" key="7">
    <source>
        <dbReference type="ARBA" id="ARBA00023136"/>
    </source>
</evidence>
<protein>
    <submittedName>
        <fullName evidence="11">Cell division protein FtsX</fullName>
    </submittedName>
</protein>
<evidence type="ECO:0000256" key="4">
    <source>
        <dbReference type="ARBA" id="ARBA00022475"/>
    </source>
</evidence>
<feature type="transmembrane region" description="Helical" evidence="8">
    <location>
        <begin position="311"/>
        <end position="342"/>
    </location>
</feature>
<evidence type="ECO:0000256" key="3">
    <source>
        <dbReference type="ARBA" id="ARBA00022448"/>
    </source>
</evidence>
<keyword evidence="3" id="KW-0813">Transport</keyword>
<evidence type="ECO:0000256" key="2">
    <source>
        <dbReference type="ARBA" id="ARBA00005236"/>
    </source>
</evidence>
<gene>
    <name evidence="11" type="ORF">B1199_16440</name>
</gene>
<dbReference type="Proteomes" id="UP000194841">
    <property type="component" value="Unassembled WGS sequence"/>
</dbReference>
<accession>A0A244CMW4</accession>
<keyword evidence="7 8" id="KW-0472">Membrane</keyword>
<dbReference type="RefSeq" id="WP_086745206.1">
    <property type="nucleotide sequence ID" value="NZ_MWPV01000005.1"/>
</dbReference>
<feature type="transmembrane region" description="Helical" evidence="8">
    <location>
        <begin position="20"/>
        <end position="46"/>
    </location>
</feature>
<dbReference type="GO" id="GO:0051301">
    <property type="term" value="P:cell division"/>
    <property type="evidence" value="ECO:0007669"/>
    <property type="project" value="UniProtKB-KW"/>
</dbReference>
<dbReference type="OrthoDB" id="9808461at2"/>
<feature type="transmembrane region" description="Helical" evidence="8">
    <location>
        <begin position="268"/>
        <end position="290"/>
    </location>
</feature>
<dbReference type="NCBIfam" id="TIGR02212">
    <property type="entry name" value="lolCE"/>
    <property type="match status" value="1"/>
</dbReference>
<sequence length="409" mass="44671">MRLSYFLSRRFRQAKHANGFIGFIGKASSTGIALGITVLIVALSVFNGFQQQLEERLLSVIPHVEYDAPEQPIKHWPQKVALLETQPGVSAAAPVIKLNGMAQFKTQLKAVEIRAIMPEHEIKVSKISDFISAAALNELSDGQVILGQQVAKQLGVEIGETVTFLLPDLTKENSLSAAKKQRLTLVGLIEMGGPVDHSSALIHLSQAQQILGYQADEVSGLRMAVLDVFSANKIAMSVGAKLSDYVYVNTWFRSQGNLYQDIQMVRTIIYLVVFLIIAVASFNIVSTLVMEVKEKQANIAILKTMGATDSVIISTFIYQGLSQALIGMGFGTIFGVVLAIWIPDLFLWWNQFSGTNVLAGAYFVEFLPSKLVVGDVFVTLAVTTCMTCIATIYPAWQASRIDPAKVLGQ</sequence>
<dbReference type="AlphaFoldDB" id="A0A244CMW4"/>
<dbReference type="EMBL" id="MWPV01000005">
    <property type="protein sequence ID" value="OUL56953.1"/>
    <property type="molecule type" value="Genomic_DNA"/>
</dbReference>
<keyword evidence="12" id="KW-1185">Reference proteome</keyword>
<dbReference type="GO" id="GO:0098797">
    <property type="term" value="C:plasma membrane protein complex"/>
    <property type="evidence" value="ECO:0007669"/>
    <property type="project" value="TreeGrafter"/>
</dbReference>
<evidence type="ECO:0000256" key="8">
    <source>
        <dbReference type="SAM" id="Phobius"/>
    </source>
</evidence>
<dbReference type="PANTHER" id="PTHR30489">
    <property type="entry name" value="LIPOPROTEIN-RELEASING SYSTEM TRANSMEMBRANE PROTEIN LOLE"/>
    <property type="match status" value="1"/>
</dbReference>
<dbReference type="GO" id="GO:0044874">
    <property type="term" value="P:lipoprotein localization to outer membrane"/>
    <property type="evidence" value="ECO:0007669"/>
    <property type="project" value="TreeGrafter"/>
</dbReference>
<evidence type="ECO:0000259" key="10">
    <source>
        <dbReference type="Pfam" id="PF12704"/>
    </source>
</evidence>
<comment type="subcellular location">
    <subcellularLocation>
        <location evidence="1">Cell membrane</location>
        <topology evidence="1">Multi-pass membrane protein</topology>
    </subcellularLocation>
</comment>
<dbReference type="InterPro" id="IPR025857">
    <property type="entry name" value="MacB_PCD"/>
</dbReference>
<dbReference type="Pfam" id="PF12704">
    <property type="entry name" value="MacB_PCD"/>
    <property type="match status" value="1"/>
</dbReference>
<dbReference type="InterPro" id="IPR051447">
    <property type="entry name" value="Lipoprotein-release_system"/>
</dbReference>
<keyword evidence="4" id="KW-1003">Cell membrane</keyword>
<dbReference type="PANTHER" id="PTHR30489:SF0">
    <property type="entry name" value="LIPOPROTEIN-RELEASING SYSTEM TRANSMEMBRANE PROTEIN LOLE"/>
    <property type="match status" value="1"/>
</dbReference>
<evidence type="ECO:0000256" key="6">
    <source>
        <dbReference type="ARBA" id="ARBA00022989"/>
    </source>
</evidence>
<evidence type="ECO:0000256" key="5">
    <source>
        <dbReference type="ARBA" id="ARBA00022692"/>
    </source>
</evidence>
<evidence type="ECO:0000313" key="12">
    <source>
        <dbReference type="Proteomes" id="UP000194841"/>
    </source>
</evidence>
<feature type="domain" description="MacB-like periplasmic core" evidence="10">
    <location>
        <begin position="30"/>
        <end position="215"/>
    </location>
</feature>
<proteinExistence type="inferred from homology"/>
<comment type="caution">
    <text evidence="11">The sequence shown here is derived from an EMBL/GenBank/DDBJ whole genome shotgun (WGS) entry which is preliminary data.</text>
</comment>
<dbReference type="InterPro" id="IPR003838">
    <property type="entry name" value="ABC3_permease_C"/>
</dbReference>
<keyword evidence="6 8" id="KW-1133">Transmembrane helix</keyword>
<dbReference type="Pfam" id="PF02687">
    <property type="entry name" value="FtsX"/>
    <property type="match status" value="1"/>
</dbReference>
<evidence type="ECO:0000256" key="1">
    <source>
        <dbReference type="ARBA" id="ARBA00004651"/>
    </source>
</evidence>
<feature type="domain" description="ABC3 transporter permease C-terminal" evidence="9">
    <location>
        <begin position="271"/>
        <end position="403"/>
    </location>
</feature>
<dbReference type="InterPro" id="IPR011925">
    <property type="entry name" value="LolCE_TM"/>
</dbReference>
<comment type="similarity">
    <text evidence="2">Belongs to the ABC-4 integral membrane protein family. LolC/E subfamily.</text>
</comment>
<dbReference type="GO" id="GO:0042953">
    <property type="term" value="P:lipoprotein transport"/>
    <property type="evidence" value="ECO:0007669"/>
    <property type="project" value="InterPro"/>
</dbReference>
<keyword evidence="11" id="KW-0132">Cell division</keyword>
<keyword evidence="11" id="KW-0131">Cell cycle</keyword>
<feature type="transmembrane region" description="Helical" evidence="8">
    <location>
        <begin position="376"/>
        <end position="396"/>
    </location>
</feature>
<evidence type="ECO:0000313" key="11">
    <source>
        <dbReference type="EMBL" id="OUL56953.1"/>
    </source>
</evidence>